<dbReference type="InterPro" id="IPR019814">
    <property type="entry name" value="Translation_initiation_fac_3_N"/>
</dbReference>
<evidence type="ECO:0000259" key="6">
    <source>
        <dbReference type="Pfam" id="PF00707"/>
    </source>
</evidence>
<dbReference type="InterPro" id="IPR036788">
    <property type="entry name" value="T_IF-3_C_sf"/>
</dbReference>
<keyword evidence="9" id="KW-1185">Reference proteome</keyword>
<dbReference type="Pfam" id="PF05198">
    <property type="entry name" value="IF3_N"/>
    <property type="match status" value="1"/>
</dbReference>
<organism evidence="8 9">
    <name type="scientific">Paenibacillus selenitireducens</name>
    <dbReference type="NCBI Taxonomy" id="1324314"/>
    <lineage>
        <taxon>Bacteria</taxon>
        <taxon>Bacillati</taxon>
        <taxon>Bacillota</taxon>
        <taxon>Bacilli</taxon>
        <taxon>Bacillales</taxon>
        <taxon>Paenibacillaceae</taxon>
        <taxon>Paenibacillus</taxon>
    </lineage>
</organism>
<dbReference type="Pfam" id="PF00707">
    <property type="entry name" value="IF3_C"/>
    <property type="match status" value="1"/>
</dbReference>
<protein>
    <recommendedName>
        <fullName evidence="4">Translation initiation factor IF-3</fullName>
    </recommendedName>
</protein>
<keyword evidence="3" id="KW-0648">Protein biosynthesis</keyword>
<dbReference type="NCBIfam" id="TIGR00168">
    <property type="entry name" value="infC"/>
    <property type="match status" value="1"/>
</dbReference>
<dbReference type="GO" id="GO:0005829">
    <property type="term" value="C:cytosol"/>
    <property type="evidence" value="ECO:0007669"/>
    <property type="project" value="TreeGrafter"/>
</dbReference>
<dbReference type="InterPro" id="IPR001288">
    <property type="entry name" value="Translation_initiation_fac_3"/>
</dbReference>
<name>A0A1T2X2E8_9BACL</name>
<evidence type="ECO:0000256" key="5">
    <source>
        <dbReference type="SAM" id="MobiDB-lite"/>
    </source>
</evidence>
<evidence type="ECO:0000256" key="3">
    <source>
        <dbReference type="ARBA" id="ARBA00022917"/>
    </source>
</evidence>
<dbReference type="InterPro" id="IPR036787">
    <property type="entry name" value="T_IF-3_N_sf"/>
</dbReference>
<evidence type="ECO:0000259" key="7">
    <source>
        <dbReference type="Pfam" id="PF05198"/>
    </source>
</evidence>
<dbReference type="Gene3D" id="3.30.110.10">
    <property type="entry name" value="Translation initiation factor 3 (IF-3), C-terminal domain"/>
    <property type="match status" value="1"/>
</dbReference>
<dbReference type="Proteomes" id="UP000190188">
    <property type="component" value="Unassembled WGS sequence"/>
</dbReference>
<dbReference type="PANTHER" id="PTHR10938">
    <property type="entry name" value="TRANSLATION INITIATION FACTOR IF-3"/>
    <property type="match status" value="1"/>
</dbReference>
<accession>A0A1T2X2E8</accession>
<dbReference type="RefSeq" id="WP_078502224.1">
    <property type="nucleotide sequence ID" value="NZ_MSZX01000013.1"/>
</dbReference>
<dbReference type="GO" id="GO:0016020">
    <property type="term" value="C:membrane"/>
    <property type="evidence" value="ECO:0007669"/>
    <property type="project" value="TreeGrafter"/>
</dbReference>
<dbReference type="STRING" id="1324314.BVG16_26265"/>
<proteinExistence type="inferred from homology"/>
<dbReference type="OrthoDB" id="2899239at2"/>
<sequence length="162" mass="17785">MIMNEKIKASEVQLTGVNGEDLGVVPTKEALKMAKELKVDLVCMSLMSSPPPCKLVSQSDYKTAQNKDKQKDRKAAAGTKLKEIRMNAGIEEHDYDTKKRQAERILTAGNDVQLTVLVDKKKTDPAKKLVEELVRDLALVGRLDKGIQVSGKQVIAIVKAKG</sequence>
<feature type="compositionally biased region" description="Basic and acidic residues" evidence="5">
    <location>
        <begin position="65"/>
        <end position="78"/>
    </location>
</feature>
<dbReference type="GO" id="GO:0032790">
    <property type="term" value="P:ribosome disassembly"/>
    <property type="evidence" value="ECO:0007669"/>
    <property type="project" value="TreeGrafter"/>
</dbReference>
<gene>
    <name evidence="8" type="ORF">BVG16_26265</name>
</gene>
<comment type="similarity">
    <text evidence="1">Belongs to the IF-3 family.</text>
</comment>
<keyword evidence="2 8" id="KW-0396">Initiation factor</keyword>
<reference evidence="8 9" key="1">
    <citation type="submission" date="2017-01" db="EMBL/GenBank/DDBJ databases">
        <title>Genome analysis of Paenibacillus selenitrireducens ES3-24.</title>
        <authorList>
            <person name="Xu D."/>
            <person name="Yao R."/>
            <person name="Zheng S."/>
        </authorList>
    </citation>
    <scope>NUCLEOTIDE SEQUENCE [LARGE SCALE GENOMIC DNA]</scope>
    <source>
        <strain evidence="8 9">ES3-24</strain>
    </source>
</reference>
<feature type="domain" description="Translation initiation factor 3 C-terminal" evidence="6">
    <location>
        <begin position="80"/>
        <end position="160"/>
    </location>
</feature>
<dbReference type="EMBL" id="MSZX01000013">
    <property type="protein sequence ID" value="OPA73995.1"/>
    <property type="molecule type" value="Genomic_DNA"/>
</dbReference>
<evidence type="ECO:0000256" key="1">
    <source>
        <dbReference type="ARBA" id="ARBA00005439"/>
    </source>
</evidence>
<feature type="region of interest" description="Disordered" evidence="5">
    <location>
        <begin position="54"/>
        <end position="78"/>
    </location>
</feature>
<dbReference type="SUPFAM" id="SSF55200">
    <property type="entry name" value="Translation initiation factor IF3, C-terminal domain"/>
    <property type="match status" value="1"/>
</dbReference>
<dbReference type="GO" id="GO:0043022">
    <property type="term" value="F:ribosome binding"/>
    <property type="evidence" value="ECO:0007669"/>
    <property type="project" value="TreeGrafter"/>
</dbReference>
<evidence type="ECO:0000256" key="4">
    <source>
        <dbReference type="NCBIfam" id="TIGR00168"/>
    </source>
</evidence>
<evidence type="ECO:0000256" key="2">
    <source>
        <dbReference type="ARBA" id="ARBA00022540"/>
    </source>
</evidence>
<dbReference type="Gene3D" id="3.10.20.80">
    <property type="entry name" value="Translation initiation factor 3 (IF-3), N-terminal domain"/>
    <property type="match status" value="1"/>
</dbReference>
<dbReference type="AlphaFoldDB" id="A0A1T2X2E8"/>
<evidence type="ECO:0000313" key="8">
    <source>
        <dbReference type="EMBL" id="OPA73995.1"/>
    </source>
</evidence>
<comment type="caution">
    <text evidence="8">The sequence shown here is derived from an EMBL/GenBank/DDBJ whole genome shotgun (WGS) entry which is preliminary data.</text>
</comment>
<dbReference type="SUPFAM" id="SSF54364">
    <property type="entry name" value="Translation initiation factor IF3, N-terminal domain"/>
    <property type="match status" value="1"/>
</dbReference>
<dbReference type="PANTHER" id="PTHR10938:SF0">
    <property type="entry name" value="TRANSLATION INITIATION FACTOR IF-3, MITOCHONDRIAL"/>
    <property type="match status" value="1"/>
</dbReference>
<evidence type="ECO:0000313" key="9">
    <source>
        <dbReference type="Proteomes" id="UP000190188"/>
    </source>
</evidence>
<dbReference type="GO" id="GO:0003743">
    <property type="term" value="F:translation initiation factor activity"/>
    <property type="evidence" value="ECO:0007669"/>
    <property type="project" value="UniProtKB-UniRule"/>
</dbReference>
<dbReference type="InterPro" id="IPR019815">
    <property type="entry name" value="Translation_initiation_fac_3_C"/>
</dbReference>
<feature type="domain" description="Translation initiation factor 3 N-terminal" evidence="7">
    <location>
        <begin position="3"/>
        <end position="70"/>
    </location>
</feature>